<evidence type="ECO:0000313" key="4">
    <source>
        <dbReference type="EMBL" id="SEI84079.1"/>
    </source>
</evidence>
<dbReference type="InterPro" id="IPR003140">
    <property type="entry name" value="PLipase/COase/thioEstase"/>
</dbReference>
<gene>
    <name evidence="4" type="ORF">SAMN05421637_0155</name>
</gene>
<evidence type="ECO:0000313" key="5">
    <source>
        <dbReference type="Proteomes" id="UP000183315"/>
    </source>
</evidence>
<protein>
    <submittedName>
        <fullName evidence="4">Phospholipase/carboxylesterase</fullName>
    </submittedName>
</protein>
<evidence type="ECO:0000256" key="1">
    <source>
        <dbReference type="ARBA" id="ARBA00006499"/>
    </source>
</evidence>
<dbReference type="PANTHER" id="PTHR10655">
    <property type="entry name" value="LYSOPHOSPHOLIPASE-RELATED"/>
    <property type="match status" value="1"/>
</dbReference>
<dbReference type="PANTHER" id="PTHR10655:SF17">
    <property type="entry name" value="LYSOPHOSPHOLIPASE-LIKE PROTEIN 1"/>
    <property type="match status" value="1"/>
</dbReference>
<dbReference type="InterPro" id="IPR050565">
    <property type="entry name" value="LYPA1-2/EST-like"/>
</dbReference>
<dbReference type="Gene3D" id="3.40.50.1820">
    <property type="entry name" value="alpha/beta hydrolase"/>
    <property type="match status" value="1"/>
</dbReference>
<dbReference type="GO" id="GO:0016787">
    <property type="term" value="F:hydrolase activity"/>
    <property type="evidence" value="ECO:0007669"/>
    <property type="project" value="UniProtKB-KW"/>
</dbReference>
<accession>A0A1H6TVL4</accession>
<organism evidence="4 5">
    <name type="scientific">Demequina mangrovi</name>
    <dbReference type="NCBI Taxonomy" id="1043493"/>
    <lineage>
        <taxon>Bacteria</taxon>
        <taxon>Bacillati</taxon>
        <taxon>Actinomycetota</taxon>
        <taxon>Actinomycetes</taxon>
        <taxon>Micrococcales</taxon>
        <taxon>Demequinaceae</taxon>
        <taxon>Demequina</taxon>
    </lineage>
</organism>
<dbReference type="RefSeq" id="WP_052405482.1">
    <property type="nucleotide sequence ID" value="NZ_BBLU01000001.1"/>
</dbReference>
<evidence type="ECO:0000256" key="2">
    <source>
        <dbReference type="ARBA" id="ARBA00022801"/>
    </source>
</evidence>
<proteinExistence type="inferred from homology"/>
<sequence>MSTLRSVLSPVPPTSESPTVAVLLHGFGSHEHDLAGLAGWLPTGLPWASLRAPLEMGYGGAAWFPLSPDGGMDQAAIAAATDAVWAWVDAHLGADARIVPVGFSQGGLMALQLLRTRPARVLAPVVLAGFVPHEGQAADEVLAASRPAVFWGRGDADPVIWPDAIARTRGFLDSHATVEAHVYPGLGHSITEEEMEDVRTFLGAQLRG</sequence>
<name>A0A1H6TVL4_9MICO</name>
<dbReference type="AlphaFoldDB" id="A0A1H6TVL4"/>
<dbReference type="eggNOG" id="COG0400">
    <property type="taxonomic scope" value="Bacteria"/>
</dbReference>
<feature type="domain" description="Phospholipase/carboxylesterase/thioesterase" evidence="3">
    <location>
        <begin position="14"/>
        <end position="203"/>
    </location>
</feature>
<dbReference type="Pfam" id="PF02230">
    <property type="entry name" value="Abhydrolase_2"/>
    <property type="match status" value="1"/>
</dbReference>
<evidence type="ECO:0000259" key="3">
    <source>
        <dbReference type="Pfam" id="PF02230"/>
    </source>
</evidence>
<dbReference type="SUPFAM" id="SSF53474">
    <property type="entry name" value="alpha/beta-Hydrolases"/>
    <property type="match status" value="1"/>
</dbReference>
<dbReference type="STRING" id="1043493.SAMN05421637_0155"/>
<dbReference type="Proteomes" id="UP000183315">
    <property type="component" value="Unassembled WGS sequence"/>
</dbReference>
<dbReference type="InterPro" id="IPR029058">
    <property type="entry name" value="AB_hydrolase_fold"/>
</dbReference>
<keyword evidence="5" id="KW-1185">Reference proteome</keyword>
<dbReference type="EMBL" id="FNZI01000001">
    <property type="protein sequence ID" value="SEI84079.1"/>
    <property type="molecule type" value="Genomic_DNA"/>
</dbReference>
<reference evidence="5" key="1">
    <citation type="submission" date="2016-10" db="EMBL/GenBank/DDBJ databases">
        <authorList>
            <person name="Varghese N."/>
        </authorList>
    </citation>
    <scope>NUCLEOTIDE SEQUENCE [LARGE SCALE GENOMIC DNA]</scope>
    <source>
        <strain evidence="5">DSM 24868</strain>
    </source>
</reference>
<comment type="similarity">
    <text evidence="1">Belongs to the AB hydrolase superfamily. AB hydrolase 2 family.</text>
</comment>
<keyword evidence="2" id="KW-0378">Hydrolase</keyword>